<dbReference type="GO" id="GO:0005886">
    <property type="term" value="C:plasma membrane"/>
    <property type="evidence" value="ECO:0007669"/>
    <property type="project" value="UniProtKB-SubCell"/>
</dbReference>
<evidence type="ECO:0000256" key="7">
    <source>
        <dbReference type="ARBA" id="ARBA00023136"/>
    </source>
</evidence>
<dbReference type="InterPro" id="IPR011293">
    <property type="entry name" value="Ion_transpt_RnfA/RsxA"/>
</dbReference>
<dbReference type="EMBL" id="DTBX01000042">
    <property type="protein sequence ID" value="HGQ55047.1"/>
    <property type="molecule type" value="Genomic_DNA"/>
</dbReference>
<comment type="similarity">
    <text evidence="8">Belongs to the NqrDE/RnfAE family.</text>
</comment>
<feature type="transmembrane region" description="Helical" evidence="8">
    <location>
        <begin position="72"/>
        <end position="93"/>
    </location>
</feature>
<evidence type="ECO:0000313" key="9">
    <source>
        <dbReference type="EMBL" id="HGQ55047.1"/>
    </source>
</evidence>
<sequence>MNISPAKVFFASFLVQNILLMRYIGLCPFFGVSTRISTSFGMGLAVIFVMLLATLITYPIYHFFLVPLNLEFLRTASFILVIASLVQFVEMFLKKSYRQLYNALGIYLPLITTNCAILGTTFLVIDYRFHLLNTIIFALGTGLGFMLVIILFAAIREKLDYAPISPSFKGYPIAFIAASLVSLAFLGFANLFGASL</sequence>
<comment type="subunit">
    <text evidence="8">The complex is composed of six subunits: RnfA, RnfB, RnfC, RnfD, RnfE and RnfG.</text>
</comment>
<dbReference type="PIRSF" id="PIRSF006102">
    <property type="entry name" value="NQR_DE"/>
    <property type="match status" value="1"/>
</dbReference>
<evidence type="ECO:0000256" key="4">
    <source>
        <dbReference type="ARBA" id="ARBA00022967"/>
    </source>
</evidence>
<keyword evidence="3 8" id="KW-0812">Transmembrane</keyword>
<dbReference type="AlphaFoldDB" id="A0A7C4S298"/>
<evidence type="ECO:0000313" key="10">
    <source>
        <dbReference type="EMBL" id="HGU47063.1"/>
    </source>
</evidence>
<evidence type="ECO:0000256" key="3">
    <source>
        <dbReference type="ARBA" id="ARBA00022692"/>
    </source>
</evidence>
<dbReference type="GO" id="GO:0022900">
    <property type="term" value="P:electron transport chain"/>
    <property type="evidence" value="ECO:0007669"/>
    <property type="project" value="UniProtKB-UniRule"/>
</dbReference>
<comment type="subcellular location">
    <subcellularLocation>
        <location evidence="8">Cell membrane</location>
        <topology evidence="8">Multi-pass membrane protein</topology>
    </subcellularLocation>
    <subcellularLocation>
        <location evidence="1">Endomembrane system</location>
        <topology evidence="1">Multi-pass membrane protein</topology>
    </subcellularLocation>
</comment>
<dbReference type="InterPro" id="IPR003667">
    <property type="entry name" value="NqrDE/RnfAE"/>
</dbReference>
<keyword evidence="7 8" id="KW-0472">Membrane</keyword>
<feature type="transmembrane region" description="Helical" evidence="8">
    <location>
        <begin position="105"/>
        <end position="125"/>
    </location>
</feature>
<keyword evidence="2 8" id="KW-0813">Transport</keyword>
<comment type="caution">
    <text evidence="10">The sequence shown here is derived from an EMBL/GenBank/DDBJ whole genome shotgun (WGS) entry which is preliminary data.</text>
</comment>
<proteinExistence type="inferred from homology"/>
<dbReference type="GO" id="GO:0012505">
    <property type="term" value="C:endomembrane system"/>
    <property type="evidence" value="ECO:0007669"/>
    <property type="project" value="UniProtKB-SubCell"/>
</dbReference>
<dbReference type="PANTHER" id="PTHR30335:SF0">
    <property type="entry name" value="ION-TRANSLOCATING OXIDOREDUCTASE COMPLEX SUBUNIT A"/>
    <property type="match status" value="1"/>
</dbReference>
<comment type="function">
    <text evidence="8">Part of a membrane-bound complex that couples electron transfer with translocation of ions across the membrane.</text>
</comment>
<gene>
    <name evidence="8" type="primary">rnfA</name>
    <name evidence="10" type="ORF">ENT60_00670</name>
    <name evidence="9" type="ORF">ENU28_01110</name>
</gene>
<evidence type="ECO:0000256" key="5">
    <source>
        <dbReference type="ARBA" id="ARBA00022982"/>
    </source>
</evidence>
<evidence type="ECO:0000256" key="6">
    <source>
        <dbReference type="ARBA" id="ARBA00022989"/>
    </source>
</evidence>
<reference evidence="10" key="1">
    <citation type="journal article" date="2020" name="mSystems">
        <title>Genome- and Community-Level Interaction Insights into Carbon Utilization and Element Cycling Functions of Hydrothermarchaeota in Hydrothermal Sediment.</title>
        <authorList>
            <person name="Zhou Z."/>
            <person name="Liu Y."/>
            <person name="Xu W."/>
            <person name="Pan J."/>
            <person name="Luo Z.H."/>
            <person name="Li M."/>
        </authorList>
    </citation>
    <scope>NUCLEOTIDE SEQUENCE [LARGE SCALE GENOMIC DNA]</scope>
    <source>
        <strain evidence="10">SpSt-594</strain>
        <strain evidence="9">SpSt-655</strain>
    </source>
</reference>
<feature type="transmembrane region" description="Helical" evidence="8">
    <location>
        <begin position="6"/>
        <end position="24"/>
    </location>
</feature>
<dbReference type="InterPro" id="IPR050133">
    <property type="entry name" value="NqrDE/RnfAE_oxidrdctase"/>
</dbReference>
<keyword evidence="5 8" id="KW-0249">Electron transport</keyword>
<dbReference type="PANTHER" id="PTHR30335">
    <property type="entry name" value="INTEGRAL MEMBRANE PROTEIN OF SOXR-REDUCING COMPLEX"/>
    <property type="match status" value="1"/>
</dbReference>
<feature type="transmembrane region" description="Helical" evidence="8">
    <location>
        <begin position="131"/>
        <end position="153"/>
    </location>
</feature>
<feature type="transmembrane region" description="Helical" evidence="8">
    <location>
        <begin position="36"/>
        <end position="60"/>
    </location>
</feature>
<dbReference type="EC" id="7.-.-.-" evidence="8"/>
<organism evidence="10">
    <name type="scientific">candidate division WOR-3 bacterium</name>
    <dbReference type="NCBI Taxonomy" id="2052148"/>
    <lineage>
        <taxon>Bacteria</taxon>
        <taxon>Bacteria division WOR-3</taxon>
    </lineage>
</organism>
<dbReference type="Pfam" id="PF02508">
    <property type="entry name" value="Rnf-Nqr"/>
    <property type="match status" value="1"/>
</dbReference>
<keyword evidence="8" id="KW-1003">Cell membrane</keyword>
<feature type="transmembrane region" description="Helical" evidence="8">
    <location>
        <begin position="173"/>
        <end position="193"/>
    </location>
</feature>
<evidence type="ECO:0000256" key="2">
    <source>
        <dbReference type="ARBA" id="ARBA00022448"/>
    </source>
</evidence>
<protein>
    <recommendedName>
        <fullName evidence="8">Ion-translocating oxidoreductase complex subunit A</fullName>
        <ecNumber evidence="8">7.-.-.-</ecNumber>
    </recommendedName>
    <alternativeName>
        <fullName evidence="8">Rnf electron transport complex subunit A</fullName>
    </alternativeName>
</protein>
<keyword evidence="4 8" id="KW-1278">Translocase</keyword>
<dbReference type="HAMAP" id="MF_00459">
    <property type="entry name" value="RsxA_RnfA"/>
    <property type="match status" value="1"/>
</dbReference>
<keyword evidence="6 8" id="KW-1133">Transmembrane helix</keyword>
<evidence type="ECO:0000256" key="8">
    <source>
        <dbReference type="HAMAP-Rule" id="MF_00459"/>
    </source>
</evidence>
<name>A0A7C4S298_UNCW3</name>
<accession>A0A7C4S298</accession>
<dbReference type="EMBL" id="DSZH01000033">
    <property type="protein sequence ID" value="HGU47063.1"/>
    <property type="molecule type" value="Genomic_DNA"/>
</dbReference>
<evidence type="ECO:0000256" key="1">
    <source>
        <dbReference type="ARBA" id="ARBA00004127"/>
    </source>
</evidence>